<dbReference type="PANTHER" id="PTHR31164:SF1">
    <property type="entry name" value="RAD52 MOTIF-CONTAINING PROTEIN 1"/>
    <property type="match status" value="1"/>
</dbReference>
<feature type="domain" description="RRM" evidence="2">
    <location>
        <begin position="15"/>
        <end position="93"/>
    </location>
</feature>
<dbReference type="AlphaFoldDB" id="A0AAW1B4P9"/>
<dbReference type="Proteomes" id="UP001474421">
    <property type="component" value="Unassembled WGS sequence"/>
</dbReference>
<dbReference type="SMART" id="SM00360">
    <property type="entry name" value="RRM"/>
    <property type="match status" value="1"/>
</dbReference>
<sequence length="93" mass="10185">MAEIVEFRVPSGDDRTLLVLGLESDASEHALYLTFSAFGLLHSVRLHRNAPVAGPGYHAFVKFCSARDASRAQQACSGRSLFQKTALKYIFPA</sequence>
<dbReference type="Pfam" id="PF00076">
    <property type="entry name" value="RRM_1"/>
    <property type="match status" value="1"/>
</dbReference>
<comment type="caution">
    <text evidence="3">The sequence shown here is derived from an EMBL/GenBank/DDBJ whole genome shotgun (WGS) entry which is preliminary data.</text>
</comment>
<dbReference type="InterPro" id="IPR012677">
    <property type="entry name" value="Nucleotide-bd_a/b_plait_sf"/>
</dbReference>
<evidence type="ECO:0000256" key="1">
    <source>
        <dbReference type="PROSITE-ProRule" id="PRU00176"/>
    </source>
</evidence>
<evidence type="ECO:0000313" key="4">
    <source>
        <dbReference type="Proteomes" id="UP001474421"/>
    </source>
</evidence>
<dbReference type="Gene3D" id="3.30.70.330">
    <property type="match status" value="1"/>
</dbReference>
<dbReference type="InterPro" id="IPR000504">
    <property type="entry name" value="RRM_dom"/>
</dbReference>
<keyword evidence="4" id="KW-1185">Reference proteome</keyword>
<protein>
    <submittedName>
        <fullName evidence="3">RAD52 motif-containing protein 1</fullName>
    </submittedName>
</protein>
<dbReference type="GO" id="GO:0005730">
    <property type="term" value="C:nucleolus"/>
    <property type="evidence" value="ECO:0007669"/>
    <property type="project" value="TreeGrafter"/>
</dbReference>
<organism evidence="3 4">
    <name type="scientific">Crotalus adamanteus</name>
    <name type="common">Eastern diamondback rattlesnake</name>
    <dbReference type="NCBI Taxonomy" id="8729"/>
    <lineage>
        <taxon>Eukaryota</taxon>
        <taxon>Metazoa</taxon>
        <taxon>Chordata</taxon>
        <taxon>Craniata</taxon>
        <taxon>Vertebrata</taxon>
        <taxon>Euteleostomi</taxon>
        <taxon>Lepidosauria</taxon>
        <taxon>Squamata</taxon>
        <taxon>Bifurcata</taxon>
        <taxon>Unidentata</taxon>
        <taxon>Episquamata</taxon>
        <taxon>Toxicofera</taxon>
        <taxon>Serpentes</taxon>
        <taxon>Colubroidea</taxon>
        <taxon>Viperidae</taxon>
        <taxon>Crotalinae</taxon>
        <taxon>Crotalus</taxon>
    </lineage>
</organism>
<proteinExistence type="predicted"/>
<gene>
    <name evidence="3" type="ORF">NXF25_020301</name>
</gene>
<evidence type="ECO:0000259" key="2">
    <source>
        <dbReference type="PROSITE" id="PS50102"/>
    </source>
</evidence>
<reference evidence="3 4" key="1">
    <citation type="journal article" date="2024" name="Proc. Natl. Acad. Sci. U.S.A.">
        <title>The genetic regulatory architecture and epigenomic basis for age-related changes in rattlesnake venom.</title>
        <authorList>
            <person name="Hogan M.P."/>
            <person name="Holding M.L."/>
            <person name="Nystrom G.S."/>
            <person name="Colston T.J."/>
            <person name="Bartlett D.A."/>
            <person name="Mason A.J."/>
            <person name="Ellsworth S.A."/>
            <person name="Rautsaw R.M."/>
            <person name="Lawrence K.C."/>
            <person name="Strickland J.L."/>
            <person name="He B."/>
            <person name="Fraser P."/>
            <person name="Margres M.J."/>
            <person name="Gilbert D.M."/>
            <person name="Gibbs H.L."/>
            <person name="Parkinson C.L."/>
            <person name="Rokyta D.R."/>
        </authorList>
    </citation>
    <scope>NUCLEOTIDE SEQUENCE [LARGE SCALE GENOMIC DNA]</scope>
    <source>
        <strain evidence="3">DRR0105</strain>
    </source>
</reference>
<dbReference type="InterPro" id="IPR035979">
    <property type="entry name" value="RBD_domain_sf"/>
</dbReference>
<dbReference type="EMBL" id="JAOTOJ010000008">
    <property type="protein sequence ID" value="KAK9396940.1"/>
    <property type="molecule type" value="Genomic_DNA"/>
</dbReference>
<dbReference type="InterPro" id="IPR040224">
    <property type="entry name" value="RDM1"/>
</dbReference>
<keyword evidence="1" id="KW-0694">RNA-binding</keyword>
<accession>A0AAW1B4P9</accession>
<dbReference type="SUPFAM" id="SSF54928">
    <property type="entry name" value="RNA-binding domain, RBD"/>
    <property type="match status" value="1"/>
</dbReference>
<evidence type="ECO:0000313" key="3">
    <source>
        <dbReference type="EMBL" id="KAK9396940.1"/>
    </source>
</evidence>
<dbReference type="GO" id="GO:0003723">
    <property type="term" value="F:RNA binding"/>
    <property type="evidence" value="ECO:0007669"/>
    <property type="project" value="UniProtKB-UniRule"/>
</dbReference>
<name>A0AAW1B4P9_CROAD</name>
<dbReference type="PROSITE" id="PS50102">
    <property type="entry name" value="RRM"/>
    <property type="match status" value="1"/>
</dbReference>
<dbReference type="PANTHER" id="PTHR31164">
    <property type="entry name" value="RAD52 MOTIF-CONTAINING PROTEIN 1"/>
    <property type="match status" value="1"/>
</dbReference>